<dbReference type="PROSITE" id="PS50954">
    <property type="entry name" value="LEM"/>
    <property type="match status" value="1"/>
</dbReference>
<evidence type="ECO:0000256" key="11">
    <source>
        <dbReference type="ARBA" id="ARBA00023136"/>
    </source>
</evidence>
<evidence type="ECO:0000256" key="14">
    <source>
        <dbReference type="PROSITE-ProRule" id="PRU00023"/>
    </source>
</evidence>
<comment type="similarity">
    <text evidence="3">Belongs to the glycosyltransferase 18 family.</text>
</comment>
<evidence type="ECO:0000256" key="3">
    <source>
        <dbReference type="ARBA" id="ARBA00007477"/>
    </source>
</evidence>
<feature type="repeat" description="ANK" evidence="14">
    <location>
        <begin position="725"/>
        <end position="760"/>
    </location>
</feature>
<evidence type="ECO:0000256" key="5">
    <source>
        <dbReference type="ARBA" id="ARBA00022676"/>
    </source>
</evidence>
<organism evidence="18 19">
    <name type="scientific">Plectus sambesii</name>
    <dbReference type="NCBI Taxonomy" id="2011161"/>
    <lineage>
        <taxon>Eukaryota</taxon>
        <taxon>Metazoa</taxon>
        <taxon>Ecdysozoa</taxon>
        <taxon>Nematoda</taxon>
        <taxon>Chromadorea</taxon>
        <taxon>Plectida</taxon>
        <taxon>Plectina</taxon>
        <taxon>Plectoidea</taxon>
        <taxon>Plectidae</taxon>
        <taxon>Plectus</taxon>
    </lineage>
</organism>
<keyword evidence="14" id="KW-0040">ANK repeat</keyword>
<evidence type="ECO:0000256" key="2">
    <source>
        <dbReference type="ARBA" id="ARBA00004922"/>
    </source>
</evidence>
<protein>
    <recommendedName>
        <fullName evidence="4">alpha-1,6-mannosyl-glycoprotein 6-beta-N-acetylglucosaminyltransferase</fullName>
        <ecNumber evidence="4">2.4.1.155</ecNumber>
    </recommendedName>
</protein>
<dbReference type="GO" id="GO:0000139">
    <property type="term" value="C:Golgi membrane"/>
    <property type="evidence" value="ECO:0007669"/>
    <property type="project" value="UniProtKB-SubCell"/>
</dbReference>
<dbReference type="Gene3D" id="1.25.40.20">
    <property type="entry name" value="Ankyrin repeat-containing domain"/>
    <property type="match status" value="1"/>
</dbReference>
<feature type="transmembrane region" description="Helical" evidence="16">
    <location>
        <begin position="12"/>
        <end position="31"/>
    </location>
</feature>
<dbReference type="AlphaFoldDB" id="A0A914WUM5"/>
<evidence type="ECO:0000256" key="7">
    <source>
        <dbReference type="ARBA" id="ARBA00022692"/>
    </source>
</evidence>
<accession>A0A914WUM5</accession>
<feature type="region of interest" description="Disordered" evidence="15">
    <location>
        <begin position="822"/>
        <end position="845"/>
    </location>
</feature>
<feature type="compositionally biased region" description="Polar residues" evidence="15">
    <location>
        <begin position="822"/>
        <end position="840"/>
    </location>
</feature>
<keyword evidence="8" id="KW-0735">Signal-anchor</keyword>
<proteinExistence type="inferred from homology"/>
<dbReference type="SUPFAM" id="SSF48403">
    <property type="entry name" value="Ankyrin repeat"/>
    <property type="match status" value="1"/>
</dbReference>
<dbReference type="GO" id="GO:0030144">
    <property type="term" value="F:alpha-1,6-mannosylglycoprotein 6-beta-N-acetylglucosaminyltransferase activity"/>
    <property type="evidence" value="ECO:0007669"/>
    <property type="project" value="UniProtKB-EC"/>
</dbReference>
<evidence type="ECO:0000256" key="4">
    <source>
        <dbReference type="ARBA" id="ARBA00012671"/>
    </source>
</evidence>
<reference evidence="19" key="1">
    <citation type="submission" date="2022-11" db="UniProtKB">
        <authorList>
            <consortium name="WormBaseParasite"/>
        </authorList>
    </citation>
    <scope>IDENTIFICATION</scope>
</reference>
<dbReference type="SMART" id="SM00540">
    <property type="entry name" value="LEM"/>
    <property type="match status" value="1"/>
</dbReference>
<comment type="pathway">
    <text evidence="2">Protein modification; protein glycosylation.</text>
</comment>
<dbReference type="Proteomes" id="UP000887566">
    <property type="component" value="Unplaced"/>
</dbReference>
<keyword evidence="9 16" id="KW-1133">Transmembrane helix</keyword>
<dbReference type="GO" id="GO:0006487">
    <property type="term" value="P:protein N-linked glycosylation"/>
    <property type="evidence" value="ECO:0007669"/>
    <property type="project" value="TreeGrafter"/>
</dbReference>
<keyword evidence="11 16" id="KW-0472">Membrane</keyword>
<sequence>MACSYKCRLRRYWTRLLVGGLFLCLFALFVFPRLPSDDSQNAMFDLPLNNVQLNKVVLKGIKEERALAIESRPRTLEALLESILLRVNRIEEVLFGSSANASLSSSAQLSKDSQRTLNKRACELPASWESTHPNCQKKIEWMQTFWRSDTCYEANGVDGSKCSIVFYLSEKESHCPVLEWRLPIIQQKAAQQSTPKDTNEMATRKTDLNALLGLMTDNPTSYNWIKSRITRMWPKWENAFDAVVAKQNWTLQNRPKLRILIHMGFLTKESGFKFSEKSTSGGPLGELVQWSDLIASLFILGHQLTISTEIKTFTSFAQADPALKSSCQISNANKHVDLIYTDIVGLRQMKRKIPGSLLNYKCRLRVLDSFGTQAEFNDPIYFTKHKATLGGKPKNVWGGHRLNLRQFFTMFPHSPDNSFLGFVVEMHASNATTMATEHRNNSALVYGKEAYMWKDATPFLKEVQKQTQLHSTVNADKPIFPGVVNHGVLNGEEFHQLLRRVKIFVGLGFPYEGPAPLEAIANGAVFLNPKFVTPKGRRTEKFFAEKPTLRALTSQSPYLEEFIGDPYVLTFDISNGTAVREAVAKALAAKTAPYLPYEFTAPGMLERVNAFLLHQDWCSSSSSWPPFSAAQIVFAQVGQSCQTACSAQGLVCERTFFTQINRLEVMKGHGSCTTSEEVSSTQAPAVSGEHCLLQDNELLFSCATEPIEDARRLCPCRDFMAVDGDGAGPLHLLAGSSSEHSYATALVLLERGADPNARTIDGLTPVHIACEWGQYELLRIFLLFGGDPSLRTSDGQTAFDLALQQKNYFCVQLLRSWQESEQSPMAQANTSPVNPSSRFQRSPLREPVDDNVSLDLSIDAPADESSRFAQFSRVETPKARAPKLREKVVRRLHFPCCLSQSSTTATNKENDASQLTPPYERPQVVSTETQCSLVQVSLRDLCADCSEDVTLADDLETTVREMESQKAREVNAERLERTLRMDDRTLRRELTARGIDVGPIVPQTKGLYAHRLACLLEEEEEEGGERATGATSRTARKKYSTELEAALGGRLSVEAAREDETALMTHFDESVVQGRPWREGVLKMSFCYILLDPIVLQRLPSLITDADRFRCFVDAIFYIGKGKRSRPYQHLIEAVTLRQNRNASGEQVMSDKTRRIVDMWDRGYGVVSLHVFQNTIPVEAFAREAAMIDAIGLSNLTNIRRGDYYGAAVGWTVMRRRRFGCYLLKQAMTALDVEGCRQLLPTDIV</sequence>
<dbReference type="Pfam" id="PF15024">
    <property type="entry name" value="Glyco_transf_18"/>
    <property type="match status" value="1"/>
</dbReference>
<dbReference type="WBParaSite" id="PSAMB.scaffold519size48217.g6543.t1">
    <property type="protein sequence ID" value="PSAMB.scaffold519size48217.g6543.t1"/>
    <property type="gene ID" value="PSAMB.scaffold519size48217.g6543"/>
</dbReference>
<comment type="subcellular location">
    <subcellularLocation>
        <location evidence="1">Golgi apparatus membrane</location>
        <topology evidence="1">Single-pass type II membrane protein</topology>
    </subcellularLocation>
</comment>
<evidence type="ECO:0000256" key="13">
    <source>
        <dbReference type="ARBA" id="ARBA00048243"/>
    </source>
</evidence>
<dbReference type="PANTHER" id="PTHR15075:SF2">
    <property type="entry name" value="ALPHA-1,6-MANNOSYLGLYCOPROTEIN 6-BETA-N-ACETYLGLUCOSAMINYLTRANSFERASE"/>
    <property type="match status" value="1"/>
</dbReference>
<evidence type="ECO:0000256" key="8">
    <source>
        <dbReference type="ARBA" id="ARBA00022968"/>
    </source>
</evidence>
<dbReference type="CDD" id="cd12934">
    <property type="entry name" value="LEM"/>
    <property type="match status" value="1"/>
</dbReference>
<dbReference type="Pfam" id="PF13857">
    <property type="entry name" value="Ank_5"/>
    <property type="match status" value="1"/>
</dbReference>
<dbReference type="PANTHER" id="PTHR15075">
    <property type="entry name" value="ALPHA-MANNOSIDE BETA-1,6-N-ACETYLGLUCOSAMINYLTRANSFERASE"/>
    <property type="match status" value="1"/>
</dbReference>
<evidence type="ECO:0000256" key="10">
    <source>
        <dbReference type="ARBA" id="ARBA00023034"/>
    </source>
</evidence>
<feature type="repeat" description="ANK" evidence="14">
    <location>
        <begin position="761"/>
        <end position="793"/>
    </location>
</feature>
<comment type="catalytic activity">
    <reaction evidence="13">
        <text>N(4)-{beta-D-GlcNAc-(1-&gt;2)-[beta-D-GlcNAc-(1-&gt;4)]-alpha-D-Man-(1-&gt;3)-[beta-D-GlcNAc-(1-&gt;2)-alpha-D-Man-(1-&gt;6)]-beta-D-Man-(1-&gt;4)-beta-D-GlcNAc-(1-&gt;4)-beta-D-GlcNAc}-L-asparaginyl-[protein] + UDP-N-acetyl-alpha-D-glucosamine = N(4)-{beta-D-GlcNAc-(1-&gt;2)-[beta-D-GlcNAc-(1-&gt;4)]-alpha-D-Man-(1-&gt;3)-[beta-D-GlcNAc-(1-&gt;2)-[beta-D-GlcNAc-(1-&gt;6)]-alpha-D-Man-(1-&gt;6)]-beta-D-Man-(1-&gt;4)-beta-D-GlcNAc-(1-&gt;4)-beta-D-GlcNAc}-L-asparaginyl-[protein] + UDP + H(+)</text>
        <dbReference type="Rhea" id="RHEA:16921"/>
        <dbReference type="Rhea" id="RHEA-COMP:14374"/>
        <dbReference type="Rhea" id="RHEA-COMP:14377"/>
        <dbReference type="ChEBI" id="CHEBI:15378"/>
        <dbReference type="ChEBI" id="CHEBI:57705"/>
        <dbReference type="ChEBI" id="CHEBI:58223"/>
        <dbReference type="ChEBI" id="CHEBI:139507"/>
        <dbReference type="ChEBI" id="CHEBI:139510"/>
        <dbReference type="EC" id="2.4.1.155"/>
    </reaction>
</comment>
<keyword evidence="12" id="KW-0325">Glycoprotein</keyword>
<dbReference type="EC" id="2.4.1.155" evidence="4"/>
<evidence type="ECO:0000313" key="18">
    <source>
        <dbReference type="Proteomes" id="UP000887566"/>
    </source>
</evidence>
<evidence type="ECO:0000256" key="6">
    <source>
        <dbReference type="ARBA" id="ARBA00022679"/>
    </source>
</evidence>
<evidence type="ECO:0000256" key="1">
    <source>
        <dbReference type="ARBA" id="ARBA00004323"/>
    </source>
</evidence>
<dbReference type="InterPro" id="IPR052105">
    <property type="entry name" value="MGAT5_Glycosyltransferase"/>
</dbReference>
<dbReference type="InterPro" id="IPR002110">
    <property type="entry name" value="Ankyrin_rpt"/>
</dbReference>
<evidence type="ECO:0000256" key="15">
    <source>
        <dbReference type="SAM" id="MobiDB-lite"/>
    </source>
</evidence>
<keyword evidence="18" id="KW-1185">Reference proteome</keyword>
<dbReference type="Pfam" id="PF22945">
    <property type="entry name" value="LEM-3_GIY-YIG"/>
    <property type="match status" value="1"/>
</dbReference>
<evidence type="ECO:0000256" key="9">
    <source>
        <dbReference type="ARBA" id="ARBA00022989"/>
    </source>
</evidence>
<evidence type="ECO:0000259" key="17">
    <source>
        <dbReference type="PROSITE" id="PS50954"/>
    </source>
</evidence>
<name>A0A914WUM5_9BILA</name>
<dbReference type="InterPro" id="IPR036770">
    <property type="entry name" value="Ankyrin_rpt-contain_sf"/>
</dbReference>
<dbReference type="Gene3D" id="1.10.720.40">
    <property type="match status" value="1"/>
</dbReference>
<dbReference type="SUPFAM" id="SSF63451">
    <property type="entry name" value="LEM domain"/>
    <property type="match status" value="1"/>
</dbReference>
<keyword evidence="7 16" id="KW-0812">Transmembrane</keyword>
<dbReference type="InterPro" id="IPR026116">
    <property type="entry name" value="GT18_cat"/>
</dbReference>
<evidence type="ECO:0000256" key="16">
    <source>
        <dbReference type="SAM" id="Phobius"/>
    </source>
</evidence>
<dbReference type="InterPro" id="IPR003887">
    <property type="entry name" value="LEM_dom"/>
</dbReference>
<keyword evidence="10" id="KW-0333">Golgi apparatus</keyword>
<dbReference type="InterPro" id="IPR011015">
    <property type="entry name" value="LEM/LEM-like_dom_sf"/>
</dbReference>
<keyword evidence="6" id="KW-0808">Transferase</keyword>
<feature type="domain" description="LEM" evidence="17">
    <location>
        <begin position="975"/>
        <end position="1019"/>
    </location>
</feature>
<dbReference type="PROSITE" id="PS50297">
    <property type="entry name" value="ANK_REP_REGION"/>
    <property type="match status" value="1"/>
</dbReference>
<dbReference type="PROSITE" id="PS50088">
    <property type="entry name" value="ANK_REPEAT"/>
    <property type="match status" value="2"/>
</dbReference>
<evidence type="ECO:0000256" key="12">
    <source>
        <dbReference type="ARBA" id="ARBA00023180"/>
    </source>
</evidence>
<dbReference type="CDD" id="cd10454">
    <property type="entry name" value="GIY-YIG_COG3680_Meta"/>
    <property type="match status" value="1"/>
</dbReference>
<dbReference type="Pfam" id="PF03020">
    <property type="entry name" value="LEM"/>
    <property type="match status" value="1"/>
</dbReference>
<keyword evidence="5" id="KW-0328">Glycosyltransferase</keyword>
<evidence type="ECO:0000313" key="19">
    <source>
        <dbReference type="WBParaSite" id="PSAMB.scaffold519size48217.g6543.t1"/>
    </source>
</evidence>
<dbReference type="SMART" id="SM00248">
    <property type="entry name" value="ANK"/>
    <property type="match status" value="2"/>
</dbReference>